<reference evidence="2" key="1">
    <citation type="submission" date="2021-03" db="EMBL/GenBank/DDBJ databases">
        <title>Streptomyces poriferae sp. nov., a novel marine sponge-derived Actinobacteria species with anti-MRSA activity.</title>
        <authorList>
            <person name="Sandoval-Powers M."/>
            <person name="Kralova S."/>
            <person name="Nguyen G.-S."/>
            <person name="Fawwal D."/>
            <person name="Degnes K."/>
            <person name="Klinkenberg G."/>
            <person name="Sletta H."/>
            <person name="Wentzel A."/>
            <person name="Liles M.R."/>
        </authorList>
    </citation>
    <scope>NUCLEOTIDE SEQUENCE</scope>
    <source>
        <strain evidence="2">DSM 41794</strain>
    </source>
</reference>
<gene>
    <name evidence="2" type="ORF">J0695_34230</name>
</gene>
<dbReference type="EMBL" id="JAFLRJ010000450">
    <property type="protein sequence ID" value="MBO0516791.1"/>
    <property type="molecule type" value="Genomic_DNA"/>
</dbReference>
<dbReference type="InterPro" id="IPR016040">
    <property type="entry name" value="NAD(P)-bd_dom"/>
</dbReference>
<dbReference type="PANTHER" id="PTHR43355:SF2">
    <property type="entry name" value="FLAVIN REDUCTASE (NADPH)"/>
    <property type="match status" value="1"/>
</dbReference>
<dbReference type="InterPro" id="IPR036291">
    <property type="entry name" value="NAD(P)-bd_dom_sf"/>
</dbReference>
<dbReference type="InterPro" id="IPR051606">
    <property type="entry name" value="Polyketide_Oxido-like"/>
</dbReference>
<dbReference type="Pfam" id="PF13460">
    <property type="entry name" value="NAD_binding_10"/>
    <property type="match status" value="1"/>
</dbReference>
<dbReference type="CDD" id="cd05244">
    <property type="entry name" value="BVR-B_like_SDR_a"/>
    <property type="match status" value="1"/>
</dbReference>
<evidence type="ECO:0000313" key="3">
    <source>
        <dbReference type="Proteomes" id="UP000664167"/>
    </source>
</evidence>
<comment type="caution">
    <text evidence="2">The sequence shown here is derived from an EMBL/GenBank/DDBJ whole genome shotgun (WGS) entry which is preliminary data.</text>
</comment>
<organism evidence="2 3">
    <name type="scientific">Streptomyces beijiangensis</name>
    <dbReference type="NCBI Taxonomy" id="163361"/>
    <lineage>
        <taxon>Bacteria</taxon>
        <taxon>Bacillati</taxon>
        <taxon>Actinomycetota</taxon>
        <taxon>Actinomycetes</taxon>
        <taxon>Kitasatosporales</taxon>
        <taxon>Streptomycetaceae</taxon>
        <taxon>Streptomyces</taxon>
    </lineage>
</organism>
<dbReference type="GO" id="GO:0016646">
    <property type="term" value="F:oxidoreductase activity, acting on the CH-NH group of donors, NAD or NADP as acceptor"/>
    <property type="evidence" value="ECO:0007669"/>
    <property type="project" value="TreeGrafter"/>
</dbReference>
<dbReference type="RefSeq" id="WP_206968666.1">
    <property type="nucleotide sequence ID" value="NZ_BAAAJJ010000007.1"/>
</dbReference>
<keyword evidence="3" id="KW-1185">Reference proteome</keyword>
<dbReference type="Gene3D" id="3.40.50.720">
    <property type="entry name" value="NAD(P)-binding Rossmann-like Domain"/>
    <property type="match status" value="1"/>
</dbReference>
<evidence type="ECO:0000313" key="2">
    <source>
        <dbReference type="EMBL" id="MBO0516791.1"/>
    </source>
</evidence>
<name>A0A939FEP0_9ACTN</name>
<accession>A0A939FEP0</accession>
<dbReference type="PANTHER" id="PTHR43355">
    <property type="entry name" value="FLAVIN REDUCTASE (NADPH)"/>
    <property type="match status" value="1"/>
</dbReference>
<dbReference type="SUPFAM" id="SSF51735">
    <property type="entry name" value="NAD(P)-binding Rossmann-fold domains"/>
    <property type="match status" value="1"/>
</dbReference>
<protein>
    <submittedName>
        <fullName evidence="2">NAD(P)-dependent oxidoreductase</fullName>
    </submittedName>
</protein>
<sequence>MKILLFGATGMVGSRITAEAVRRGHTVTAATRSGRSPEGTSEGLTLVTADASDPDRVAELAAGHDVVASALAPPRDGSAPSGPFVAANKALIEGVRASGVPRLIVVGGAGSLEVAPGVPLVTTPGFPEAVKPEALAHGDVLDLYRTVDDLDWTYISPAALVQPGTRTGSYRLGGDQLLTGPDGTSHISAEDYAAAFVDELEMPTHPKSRICVAY</sequence>
<proteinExistence type="predicted"/>
<evidence type="ECO:0000259" key="1">
    <source>
        <dbReference type="Pfam" id="PF13460"/>
    </source>
</evidence>
<feature type="domain" description="NAD(P)-binding" evidence="1">
    <location>
        <begin position="7"/>
        <end position="202"/>
    </location>
</feature>
<dbReference type="AlphaFoldDB" id="A0A939FEP0"/>
<dbReference type="Proteomes" id="UP000664167">
    <property type="component" value="Unassembled WGS sequence"/>
</dbReference>